<dbReference type="Pfam" id="PF00849">
    <property type="entry name" value="PseudoU_synth_2"/>
    <property type="match status" value="1"/>
</dbReference>
<gene>
    <name evidence="8" type="ORF">SAMN04487984_0435</name>
</gene>
<keyword evidence="3 6" id="KW-0413">Isomerase</keyword>
<feature type="domain" description="RNA-binding S4" evidence="7">
    <location>
        <begin position="12"/>
        <end position="67"/>
    </location>
</feature>
<dbReference type="InterPro" id="IPR020103">
    <property type="entry name" value="PsdUridine_synth_cat_dom_sf"/>
</dbReference>
<evidence type="ECO:0000256" key="3">
    <source>
        <dbReference type="ARBA" id="ARBA00023235"/>
    </source>
</evidence>
<comment type="function">
    <text evidence="6">Responsible for synthesis of pseudouridine from uracil.</text>
</comment>
<evidence type="ECO:0000256" key="4">
    <source>
        <dbReference type="PIRSR" id="PIRSR606225-1"/>
    </source>
</evidence>
<dbReference type="CDD" id="cd02869">
    <property type="entry name" value="PseudoU_synth_RluA_like"/>
    <property type="match status" value="1"/>
</dbReference>
<name>A0A1W1Y764_9LACT</name>
<dbReference type="InterPro" id="IPR006145">
    <property type="entry name" value="PsdUridine_synth_RsuA/RluA"/>
</dbReference>
<dbReference type="STRING" id="371602.SAMN04487984_0435"/>
<dbReference type="PROSITE" id="PS50889">
    <property type="entry name" value="S4"/>
    <property type="match status" value="1"/>
</dbReference>
<dbReference type="Proteomes" id="UP000243884">
    <property type="component" value="Unassembled WGS sequence"/>
</dbReference>
<evidence type="ECO:0000259" key="7">
    <source>
        <dbReference type="SMART" id="SM00363"/>
    </source>
</evidence>
<dbReference type="AlphaFoldDB" id="A0A1W1Y764"/>
<dbReference type="CDD" id="cd00165">
    <property type="entry name" value="S4"/>
    <property type="match status" value="1"/>
</dbReference>
<dbReference type="SUPFAM" id="SSF55120">
    <property type="entry name" value="Pseudouridine synthase"/>
    <property type="match status" value="1"/>
</dbReference>
<comment type="similarity">
    <text evidence="2 6">Belongs to the pseudouridine synthase RluA family.</text>
</comment>
<feature type="active site" evidence="4">
    <location>
        <position position="142"/>
    </location>
</feature>
<comment type="catalytic activity">
    <reaction evidence="1 6">
        <text>a uridine in RNA = a pseudouridine in RNA</text>
        <dbReference type="Rhea" id="RHEA:48348"/>
        <dbReference type="Rhea" id="RHEA-COMP:12068"/>
        <dbReference type="Rhea" id="RHEA-COMP:12069"/>
        <dbReference type="ChEBI" id="CHEBI:65314"/>
        <dbReference type="ChEBI" id="CHEBI:65315"/>
    </reaction>
</comment>
<dbReference type="PANTHER" id="PTHR21600:SF44">
    <property type="entry name" value="RIBOSOMAL LARGE SUBUNIT PSEUDOURIDINE SYNTHASE D"/>
    <property type="match status" value="1"/>
</dbReference>
<dbReference type="RefSeq" id="WP_084098074.1">
    <property type="nucleotide sequence ID" value="NZ_FWXK01000002.1"/>
</dbReference>
<evidence type="ECO:0000256" key="1">
    <source>
        <dbReference type="ARBA" id="ARBA00000073"/>
    </source>
</evidence>
<dbReference type="SMART" id="SM00363">
    <property type="entry name" value="S4"/>
    <property type="match status" value="1"/>
</dbReference>
<accession>A0A1W1Y764</accession>
<evidence type="ECO:0000256" key="6">
    <source>
        <dbReference type="RuleBase" id="RU362028"/>
    </source>
</evidence>
<evidence type="ECO:0000313" key="8">
    <source>
        <dbReference type="EMBL" id="SMC32040.1"/>
    </source>
</evidence>
<reference evidence="9" key="1">
    <citation type="submission" date="2017-04" db="EMBL/GenBank/DDBJ databases">
        <authorList>
            <person name="Varghese N."/>
            <person name="Submissions S."/>
        </authorList>
    </citation>
    <scope>NUCLEOTIDE SEQUENCE [LARGE SCALE GENOMIC DNA]</scope>
    <source>
        <strain evidence="9">DSM 21500</strain>
    </source>
</reference>
<dbReference type="Gene3D" id="3.30.2350.10">
    <property type="entry name" value="Pseudouridine synthase"/>
    <property type="match status" value="1"/>
</dbReference>
<protein>
    <recommendedName>
        <fullName evidence="6">Pseudouridine synthase</fullName>
        <ecNumber evidence="6">5.4.99.-</ecNumber>
    </recommendedName>
</protein>
<proteinExistence type="inferred from homology"/>
<keyword evidence="5" id="KW-0694">RNA-binding</keyword>
<dbReference type="PROSITE" id="PS01129">
    <property type="entry name" value="PSI_RLU"/>
    <property type="match status" value="1"/>
</dbReference>
<dbReference type="PANTHER" id="PTHR21600">
    <property type="entry name" value="MITOCHONDRIAL RNA PSEUDOURIDINE SYNTHASE"/>
    <property type="match status" value="1"/>
</dbReference>
<dbReference type="GO" id="GO:0003723">
    <property type="term" value="F:RNA binding"/>
    <property type="evidence" value="ECO:0007669"/>
    <property type="project" value="UniProtKB-KW"/>
</dbReference>
<dbReference type="InterPro" id="IPR002942">
    <property type="entry name" value="S4_RNA-bd"/>
</dbReference>
<evidence type="ECO:0000256" key="2">
    <source>
        <dbReference type="ARBA" id="ARBA00010876"/>
    </source>
</evidence>
<dbReference type="GO" id="GO:0000455">
    <property type="term" value="P:enzyme-directed rRNA pseudouridine synthesis"/>
    <property type="evidence" value="ECO:0007669"/>
    <property type="project" value="TreeGrafter"/>
</dbReference>
<dbReference type="EMBL" id="FWXK01000002">
    <property type="protein sequence ID" value="SMC32040.1"/>
    <property type="molecule type" value="Genomic_DNA"/>
</dbReference>
<evidence type="ECO:0000256" key="5">
    <source>
        <dbReference type="PROSITE-ProRule" id="PRU00182"/>
    </source>
</evidence>
<sequence>MKYKVSLNAQGQRLDRFLTDETISESRTTIKEWIKKGFVTVNQQQEKSSYKVIEGDKIEVCLPKESQDTPLLSPEPMDLDIVYEDTDIIVVNKPQNLVVHPSPNHLNHTLVNGLLDHVLKHHEQLADSPNGEYRPGIVHRIDKDTSGLLVVAKTELALENLTNQVSNHSMSRKYMALVYGDIAEESGQINVPIKRHPVDRLRYEGHPEGRQALTYFKVLERFNQFTLLELSLATGRTHQIRVHLQFINHPVADDPLYSRDHKQQFFTTNGQLLHAYQLTLNHPRSGELMTFEADLPYTYQSILENLRHEI</sequence>
<dbReference type="Gene3D" id="3.10.290.10">
    <property type="entry name" value="RNA-binding S4 domain"/>
    <property type="match status" value="1"/>
</dbReference>
<dbReference type="OrthoDB" id="9807829at2"/>
<dbReference type="InterPro" id="IPR050188">
    <property type="entry name" value="RluA_PseudoU_synthase"/>
</dbReference>
<organism evidence="8 9">
    <name type="scientific">Aerococcus suis</name>
    <dbReference type="NCBI Taxonomy" id="371602"/>
    <lineage>
        <taxon>Bacteria</taxon>
        <taxon>Bacillati</taxon>
        <taxon>Bacillota</taxon>
        <taxon>Bacilli</taxon>
        <taxon>Lactobacillales</taxon>
        <taxon>Aerococcaceae</taxon>
        <taxon>Aerococcus</taxon>
    </lineage>
</organism>
<dbReference type="InterPro" id="IPR006224">
    <property type="entry name" value="PsdUridine_synth_RluA-like_CS"/>
</dbReference>
<dbReference type="GO" id="GO:0120159">
    <property type="term" value="F:rRNA pseudouridine synthase activity"/>
    <property type="evidence" value="ECO:0007669"/>
    <property type="project" value="UniProtKB-ARBA"/>
</dbReference>
<keyword evidence="9" id="KW-1185">Reference proteome</keyword>
<dbReference type="SUPFAM" id="SSF55174">
    <property type="entry name" value="Alpha-L RNA-binding motif"/>
    <property type="match status" value="1"/>
</dbReference>
<dbReference type="Pfam" id="PF01479">
    <property type="entry name" value="S4"/>
    <property type="match status" value="1"/>
</dbReference>
<dbReference type="InterPro" id="IPR006225">
    <property type="entry name" value="PsdUridine_synth_RluC/D"/>
</dbReference>
<dbReference type="InterPro" id="IPR036986">
    <property type="entry name" value="S4_RNA-bd_sf"/>
</dbReference>
<evidence type="ECO:0000313" key="9">
    <source>
        <dbReference type="Proteomes" id="UP000243884"/>
    </source>
</evidence>
<dbReference type="NCBIfam" id="TIGR00005">
    <property type="entry name" value="rluA_subfam"/>
    <property type="match status" value="1"/>
</dbReference>
<dbReference type="EC" id="5.4.99.-" evidence="6"/>